<gene>
    <name evidence="5" type="ORF">EIY87_11585</name>
</gene>
<evidence type="ECO:0000313" key="5">
    <source>
        <dbReference type="EMBL" id="RSD21495.1"/>
    </source>
</evidence>
<dbReference type="AlphaFoldDB" id="A0A427TET6"/>
<accession>A0A427TET6</accession>
<dbReference type="SUPFAM" id="SSF55781">
    <property type="entry name" value="GAF domain-like"/>
    <property type="match status" value="1"/>
</dbReference>
<dbReference type="InterPro" id="IPR005561">
    <property type="entry name" value="ANTAR"/>
</dbReference>
<evidence type="ECO:0000256" key="1">
    <source>
        <dbReference type="ARBA" id="ARBA00023015"/>
    </source>
</evidence>
<proteinExistence type="predicted"/>
<dbReference type="Gene3D" id="1.10.10.10">
    <property type="entry name" value="Winged helix-like DNA-binding domain superfamily/Winged helix DNA-binding domain"/>
    <property type="match status" value="1"/>
</dbReference>
<dbReference type="EMBL" id="RSEC01000033">
    <property type="protein sequence ID" value="RSD21495.1"/>
    <property type="molecule type" value="Genomic_DNA"/>
</dbReference>
<dbReference type="SMART" id="SM01012">
    <property type="entry name" value="ANTAR"/>
    <property type="match status" value="1"/>
</dbReference>
<dbReference type="InterPro" id="IPR029016">
    <property type="entry name" value="GAF-like_dom_sf"/>
</dbReference>
<evidence type="ECO:0000256" key="3">
    <source>
        <dbReference type="SAM" id="MobiDB-lite"/>
    </source>
</evidence>
<dbReference type="Proteomes" id="UP000267081">
    <property type="component" value="Unassembled WGS sequence"/>
</dbReference>
<organism evidence="5 6">
    <name type="scientific">Amycolatopsis eburnea</name>
    <dbReference type="NCBI Taxonomy" id="2267691"/>
    <lineage>
        <taxon>Bacteria</taxon>
        <taxon>Bacillati</taxon>
        <taxon>Actinomycetota</taxon>
        <taxon>Actinomycetes</taxon>
        <taxon>Pseudonocardiales</taxon>
        <taxon>Pseudonocardiaceae</taxon>
        <taxon>Amycolatopsis</taxon>
    </lineage>
</organism>
<dbReference type="InterPro" id="IPR036388">
    <property type="entry name" value="WH-like_DNA-bd_sf"/>
</dbReference>
<dbReference type="PIRSF" id="PIRSF036625">
    <property type="entry name" value="GAF_ANTAR"/>
    <property type="match status" value="1"/>
</dbReference>
<keyword evidence="6" id="KW-1185">Reference proteome</keyword>
<keyword evidence="2" id="KW-0804">Transcription</keyword>
<reference evidence="5 6" key="1">
    <citation type="submission" date="2018-12" db="EMBL/GenBank/DDBJ databases">
        <title>Amycolatopsis eburnea sp. nov. actinomycete associate with arbuscular mycorrhiza fungal spore.</title>
        <authorList>
            <person name="Lumyong S."/>
            <person name="Chaiya L."/>
        </authorList>
    </citation>
    <scope>NUCLEOTIDE SEQUENCE [LARGE SCALE GENOMIC DNA]</scope>
    <source>
        <strain evidence="5 6">GLM-1</strain>
    </source>
</reference>
<dbReference type="Pfam" id="PF03861">
    <property type="entry name" value="ANTAR"/>
    <property type="match status" value="1"/>
</dbReference>
<feature type="region of interest" description="Disordered" evidence="3">
    <location>
        <begin position="1"/>
        <end position="21"/>
    </location>
</feature>
<dbReference type="Gene3D" id="3.30.450.40">
    <property type="match status" value="1"/>
</dbReference>
<feature type="domain" description="ANTAR" evidence="4">
    <location>
        <begin position="186"/>
        <end position="247"/>
    </location>
</feature>
<keyword evidence="1" id="KW-0805">Transcription regulation</keyword>
<comment type="caution">
    <text evidence="5">The sequence shown here is derived from an EMBL/GenBank/DDBJ whole genome shotgun (WGS) entry which is preliminary data.</text>
</comment>
<evidence type="ECO:0000256" key="2">
    <source>
        <dbReference type="ARBA" id="ARBA00023163"/>
    </source>
</evidence>
<dbReference type="GO" id="GO:0003723">
    <property type="term" value="F:RNA binding"/>
    <property type="evidence" value="ECO:0007669"/>
    <property type="project" value="InterPro"/>
</dbReference>
<evidence type="ECO:0000313" key="6">
    <source>
        <dbReference type="Proteomes" id="UP000267081"/>
    </source>
</evidence>
<evidence type="ECO:0000259" key="4">
    <source>
        <dbReference type="PROSITE" id="PS50921"/>
    </source>
</evidence>
<dbReference type="SUPFAM" id="SSF52172">
    <property type="entry name" value="CheY-like"/>
    <property type="match status" value="1"/>
</dbReference>
<dbReference type="InterPro" id="IPR012074">
    <property type="entry name" value="GAF_ANTAR"/>
</dbReference>
<protein>
    <submittedName>
        <fullName evidence="5">ANTAR domain-containing protein</fullName>
    </submittedName>
</protein>
<dbReference type="InterPro" id="IPR011006">
    <property type="entry name" value="CheY-like_superfamily"/>
</dbReference>
<sequence length="256" mass="27442">MYPTTDAALAARPSPERPADDLGDQLAALTRVLLDAATVEQALRQVASAAVVVIPHSELVSITLREQAGRFFTPIETDAVALELDRVQYEAGGGPCVDAARPEGPGYSLVQDLSGGTPWPQFAAVATRHGFGSVLSTALQPAGEPAAVRGALNVYSHREGITEDDRHRALLLATHGSLALARTRTAEVAELQHTHLRRAIESRDVIGQAKGILMARQGLTAEQAFQVLRRTSQDLNVKLADIATTLVDRHTETPRR</sequence>
<dbReference type="PROSITE" id="PS50921">
    <property type="entry name" value="ANTAR"/>
    <property type="match status" value="1"/>
</dbReference>
<dbReference type="OrthoDB" id="4629915at2"/>
<name>A0A427TET6_9PSEU</name>